<dbReference type="Proteomes" id="UP000780801">
    <property type="component" value="Unassembled WGS sequence"/>
</dbReference>
<name>A0A9P6FTG8_9FUNG</name>
<protein>
    <submittedName>
        <fullName evidence="2">Uncharacterized protein</fullName>
    </submittedName>
</protein>
<accession>A0A9P6FTG8</accession>
<feature type="non-terminal residue" evidence="2">
    <location>
        <position position="1"/>
    </location>
</feature>
<dbReference type="EMBL" id="JAABOA010001447">
    <property type="protein sequence ID" value="KAF9581535.1"/>
    <property type="molecule type" value="Genomic_DNA"/>
</dbReference>
<dbReference type="AlphaFoldDB" id="A0A9P6FTG8"/>
<reference evidence="2" key="1">
    <citation type="journal article" date="2020" name="Fungal Divers.">
        <title>Resolving the Mortierellaceae phylogeny through synthesis of multi-gene phylogenetics and phylogenomics.</title>
        <authorList>
            <person name="Vandepol N."/>
            <person name="Liber J."/>
            <person name="Desiro A."/>
            <person name="Na H."/>
            <person name="Kennedy M."/>
            <person name="Barry K."/>
            <person name="Grigoriev I.V."/>
            <person name="Miller A.N."/>
            <person name="O'Donnell K."/>
            <person name="Stajich J.E."/>
            <person name="Bonito G."/>
        </authorList>
    </citation>
    <scope>NUCLEOTIDE SEQUENCE</scope>
    <source>
        <strain evidence="2">KOD1015</strain>
    </source>
</reference>
<keyword evidence="1" id="KW-0812">Transmembrane</keyword>
<evidence type="ECO:0000313" key="3">
    <source>
        <dbReference type="Proteomes" id="UP000780801"/>
    </source>
</evidence>
<evidence type="ECO:0000256" key="1">
    <source>
        <dbReference type="SAM" id="Phobius"/>
    </source>
</evidence>
<keyword evidence="1" id="KW-1133">Transmembrane helix</keyword>
<comment type="caution">
    <text evidence="2">The sequence shown here is derived from an EMBL/GenBank/DDBJ whole genome shotgun (WGS) entry which is preliminary data.</text>
</comment>
<organism evidence="2 3">
    <name type="scientific">Lunasporangiospora selenospora</name>
    <dbReference type="NCBI Taxonomy" id="979761"/>
    <lineage>
        <taxon>Eukaryota</taxon>
        <taxon>Fungi</taxon>
        <taxon>Fungi incertae sedis</taxon>
        <taxon>Mucoromycota</taxon>
        <taxon>Mortierellomycotina</taxon>
        <taxon>Mortierellomycetes</taxon>
        <taxon>Mortierellales</taxon>
        <taxon>Mortierellaceae</taxon>
        <taxon>Lunasporangiospora</taxon>
    </lineage>
</organism>
<gene>
    <name evidence="2" type="ORF">BGW38_001417</name>
</gene>
<evidence type="ECO:0000313" key="2">
    <source>
        <dbReference type="EMBL" id="KAF9581535.1"/>
    </source>
</evidence>
<dbReference type="OrthoDB" id="2445232at2759"/>
<keyword evidence="1" id="KW-0472">Membrane</keyword>
<keyword evidence="3" id="KW-1185">Reference proteome</keyword>
<proteinExistence type="predicted"/>
<feature type="transmembrane region" description="Helical" evidence="1">
    <location>
        <begin position="27"/>
        <end position="46"/>
    </location>
</feature>
<sequence>NVLRSYPVKASIYLLAAGPCFLRASNYSGGLCLVSSGLTYAVAATIDWKARKTLRRH</sequence>